<keyword evidence="2" id="KW-0576">Peroxisome</keyword>
<dbReference type="Proteomes" id="UP001331761">
    <property type="component" value="Unassembled WGS sequence"/>
</dbReference>
<gene>
    <name evidence="5" type="ORF">GCK32_010058</name>
</gene>
<evidence type="ECO:0000256" key="1">
    <source>
        <dbReference type="ARBA" id="ARBA00004275"/>
    </source>
</evidence>
<feature type="domain" description="AMP-dependent synthetase/ligase" evidence="3">
    <location>
        <begin position="27"/>
        <end position="202"/>
    </location>
</feature>
<dbReference type="InterPro" id="IPR000873">
    <property type="entry name" value="AMP-dep_synth/lig_dom"/>
</dbReference>
<dbReference type="PANTHER" id="PTHR24096:SF422">
    <property type="entry name" value="BCDNA.GH02901"/>
    <property type="match status" value="1"/>
</dbReference>
<dbReference type="Pfam" id="PF13193">
    <property type="entry name" value="AMP-binding_C"/>
    <property type="match status" value="1"/>
</dbReference>
<evidence type="ECO:0000313" key="6">
    <source>
        <dbReference type="Proteomes" id="UP001331761"/>
    </source>
</evidence>
<reference evidence="5 6" key="1">
    <citation type="submission" date="2019-10" db="EMBL/GenBank/DDBJ databases">
        <title>Assembly and Annotation for the nematode Trichostrongylus colubriformis.</title>
        <authorList>
            <person name="Martin J."/>
        </authorList>
    </citation>
    <scope>NUCLEOTIDE SEQUENCE [LARGE SCALE GENOMIC DNA]</scope>
    <source>
        <strain evidence="5">G859</strain>
        <tissue evidence="5">Whole worm</tissue>
    </source>
</reference>
<dbReference type="Gene3D" id="3.30.300.30">
    <property type="match status" value="1"/>
</dbReference>
<feature type="domain" description="AMP-binding enzyme C-terminal" evidence="4">
    <location>
        <begin position="253"/>
        <end position="301"/>
    </location>
</feature>
<sequence length="310" mass="34643">MSHRNISTMLDISTNYFVRYVYPRMSNGGEGTYKSHKEIRMLTIPFHHIYGFLLLNAALVNGTSGIIMKEFQATLLLETIQKRKPTVLCMMAPMLLFLQDRPAELYDLSSVEVVVIGGSPYVKNVLEAFLEKFKRVRYLIPIYGWPECGTAFMSPMTQRYGAATILPNFKQKLVCPKTGEAVGFGKEGEICLQSPTIMKGYLNNPEETAKAIDSEGWFHTGEIGILDHSGQTTVVEHVEELIRVDGKLVASSEIEDVLMSHEDVVDAGVVGVPDTQTGEKPRAYVVTRNARLSKSEVEKFVFGTVFSIYL</sequence>
<keyword evidence="6" id="KW-1185">Reference proteome</keyword>
<dbReference type="InterPro" id="IPR025110">
    <property type="entry name" value="AMP-bd_C"/>
</dbReference>
<dbReference type="Gene3D" id="3.40.50.980">
    <property type="match status" value="1"/>
</dbReference>
<dbReference type="EMBL" id="WIXE01008220">
    <property type="protein sequence ID" value="KAK5979586.1"/>
    <property type="molecule type" value="Genomic_DNA"/>
</dbReference>
<dbReference type="AlphaFoldDB" id="A0AAN8FIK6"/>
<proteinExistence type="predicted"/>
<evidence type="ECO:0000313" key="5">
    <source>
        <dbReference type="EMBL" id="KAK5979586.1"/>
    </source>
</evidence>
<evidence type="ECO:0000259" key="3">
    <source>
        <dbReference type="Pfam" id="PF00501"/>
    </source>
</evidence>
<dbReference type="InterPro" id="IPR045851">
    <property type="entry name" value="AMP-bd_C_sf"/>
</dbReference>
<comment type="caution">
    <text evidence="5">The sequence shown here is derived from an EMBL/GenBank/DDBJ whole genome shotgun (WGS) entry which is preliminary data.</text>
</comment>
<dbReference type="Pfam" id="PF00501">
    <property type="entry name" value="AMP-binding"/>
    <property type="match status" value="1"/>
</dbReference>
<dbReference type="GO" id="GO:0016405">
    <property type="term" value="F:CoA-ligase activity"/>
    <property type="evidence" value="ECO:0007669"/>
    <property type="project" value="TreeGrafter"/>
</dbReference>
<comment type="subcellular location">
    <subcellularLocation>
        <location evidence="1">Peroxisome</location>
    </subcellularLocation>
</comment>
<organism evidence="5 6">
    <name type="scientific">Trichostrongylus colubriformis</name>
    <name type="common">Black scour worm</name>
    <dbReference type="NCBI Taxonomy" id="6319"/>
    <lineage>
        <taxon>Eukaryota</taxon>
        <taxon>Metazoa</taxon>
        <taxon>Ecdysozoa</taxon>
        <taxon>Nematoda</taxon>
        <taxon>Chromadorea</taxon>
        <taxon>Rhabditida</taxon>
        <taxon>Rhabditina</taxon>
        <taxon>Rhabditomorpha</taxon>
        <taxon>Strongyloidea</taxon>
        <taxon>Trichostrongylidae</taxon>
        <taxon>Trichostrongylus</taxon>
    </lineage>
</organism>
<protein>
    <submittedName>
        <fullName evidence="5">AMP-binding enzyme</fullName>
    </submittedName>
</protein>
<accession>A0AAN8FIK6</accession>
<dbReference type="Gene3D" id="2.30.38.10">
    <property type="entry name" value="Luciferase, Domain 3"/>
    <property type="match status" value="1"/>
</dbReference>
<dbReference type="GO" id="GO:0005777">
    <property type="term" value="C:peroxisome"/>
    <property type="evidence" value="ECO:0007669"/>
    <property type="project" value="UniProtKB-SubCell"/>
</dbReference>
<dbReference type="PANTHER" id="PTHR24096">
    <property type="entry name" value="LONG-CHAIN-FATTY-ACID--COA LIGASE"/>
    <property type="match status" value="1"/>
</dbReference>
<evidence type="ECO:0000259" key="4">
    <source>
        <dbReference type="Pfam" id="PF13193"/>
    </source>
</evidence>
<evidence type="ECO:0000256" key="2">
    <source>
        <dbReference type="ARBA" id="ARBA00023140"/>
    </source>
</evidence>
<dbReference type="SUPFAM" id="SSF56801">
    <property type="entry name" value="Acetyl-CoA synthetase-like"/>
    <property type="match status" value="1"/>
</dbReference>
<name>A0AAN8FIK6_TRICO</name>